<evidence type="ECO:0000313" key="2">
    <source>
        <dbReference type="Proteomes" id="UP000008798"/>
    </source>
</evidence>
<reference evidence="1 2" key="2">
    <citation type="submission" date="2010-03" db="EMBL/GenBank/DDBJ databases">
        <authorList>
            <person name="Pajon A."/>
        </authorList>
    </citation>
    <scope>NUCLEOTIDE SEQUENCE [LARGE SCALE GENOMIC DNA]</scope>
    <source>
        <strain evidence="1 2">GD/7</strain>
    </source>
</reference>
<accession>D4J5T7</accession>
<dbReference type="Proteomes" id="UP000008798">
    <property type="component" value="Chromosome"/>
</dbReference>
<dbReference type="KEGG" id="cct:CC1_08440"/>
<dbReference type="HOGENOM" id="CLU_3426465_0_0_9"/>
<proteinExistence type="predicted"/>
<name>D4J5T7_9FIRM</name>
<sequence>MESKEKNTKEKILEEALKLFA</sequence>
<reference evidence="1 2" key="1">
    <citation type="submission" date="2010-03" db="EMBL/GenBank/DDBJ databases">
        <title>The genome sequence of Coprococcus catus GD/7.</title>
        <authorList>
            <consortium name="metaHIT consortium -- http://www.metahit.eu/"/>
            <person name="Pajon A."/>
            <person name="Turner K."/>
            <person name="Parkhill J."/>
            <person name="Duncan S."/>
            <person name="Flint H."/>
        </authorList>
    </citation>
    <scope>NUCLEOTIDE SEQUENCE [LARGE SCALE GENOMIC DNA]</scope>
    <source>
        <strain evidence="1 2">GD/7</strain>
    </source>
</reference>
<dbReference type="EMBL" id="FP929038">
    <property type="protein sequence ID" value="CBK79708.1"/>
    <property type="molecule type" value="Genomic_DNA"/>
</dbReference>
<organism evidence="1 2">
    <name type="scientific">Coprococcus catus GD/7</name>
    <dbReference type="NCBI Taxonomy" id="717962"/>
    <lineage>
        <taxon>Bacteria</taxon>
        <taxon>Bacillati</taxon>
        <taxon>Bacillota</taxon>
        <taxon>Clostridia</taxon>
        <taxon>Lachnospirales</taxon>
        <taxon>Lachnospiraceae</taxon>
        <taxon>Coprococcus</taxon>
    </lineage>
</organism>
<dbReference type="AlphaFoldDB" id="D4J5T7"/>
<evidence type="ECO:0000313" key="1">
    <source>
        <dbReference type="EMBL" id="CBK79708.1"/>
    </source>
</evidence>
<protein>
    <submittedName>
        <fullName evidence="1">Uncharacterized protein</fullName>
    </submittedName>
</protein>
<gene>
    <name evidence="1" type="ORF">CC1_08440</name>
</gene>